<dbReference type="AlphaFoldDB" id="A0A9P0PTA0"/>
<dbReference type="Gene3D" id="3.40.50.300">
    <property type="entry name" value="P-loop containing nucleotide triphosphate hydrolases"/>
    <property type="match status" value="1"/>
</dbReference>
<proteinExistence type="predicted"/>
<dbReference type="Gene3D" id="1.20.890.10">
    <property type="entry name" value="cAMP-dependent protein kinase regulatory subunit, dimerization-anchoring domain"/>
    <property type="match status" value="1"/>
</dbReference>
<gene>
    <name evidence="3" type="ORF">ACAOBT_LOCUS23512</name>
</gene>
<evidence type="ECO:0000313" key="4">
    <source>
        <dbReference type="Proteomes" id="UP001152888"/>
    </source>
</evidence>
<feature type="compositionally biased region" description="Basic and acidic residues" evidence="2">
    <location>
        <begin position="12"/>
        <end position="21"/>
    </location>
</feature>
<dbReference type="InterPro" id="IPR007858">
    <property type="entry name" value="Dpy-30_motif"/>
</dbReference>
<feature type="compositionally biased region" description="Acidic residues" evidence="2">
    <location>
        <begin position="38"/>
        <end position="59"/>
    </location>
</feature>
<dbReference type="OrthoDB" id="10262413at2759"/>
<evidence type="ECO:0000256" key="2">
    <source>
        <dbReference type="SAM" id="MobiDB-lite"/>
    </source>
</evidence>
<dbReference type="Proteomes" id="UP001152888">
    <property type="component" value="Unassembled WGS sequence"/>
</dbReference>
<protein>
    <submittedName>
        <fullName evidence="3">Uncharacterized protein</fullName>
    </submittedName>
</protein>
<dbReference type="EMBL" id="CAKOFQ010007276">
    <property type="protein sequence ID" value="CAH1997060.1"/>
    <property type="molecule type" value="Genomic_DNA"/>
</dbReference>
<accession>A0A9P0PTA0</accession>
<sequence length="419" mass="48771">MANIKRYNVHRTNIENEEEKRRQRASQMNKDEEKKVDEEDGESSVEDEEEEDQGGEIEDWQEQIKDITELMERSPNHKLPDQYVARLMKLFLGKEPCRTRGYVLDGYPKTMDQAREIFGQVAEAKMAGEGGEGGGGGVLPPMEGEGGMEVEEQTGVDMGMMKDALSQILPDYLVSLVAIDDFLCERVMKLPQREIQGTHYDEEAMLRRLLEYRQHNTEQNTMLNFFDEVGIHPIIIPLIDEETEKERDLECIYDYLTEIFGEPVPGFGLTAEEMEQLRKLESEQRRLKEEEERLEKQLLEEKARKEYQDKMEKWVETLEKLQMEEEKVLVAQSEPLRYYLMKYVLPVLSKGLIEVAKIRPDDPLDYLAEYLFRENPEGRMFDPSYTRDGELIIQQYEEHVAPTIEKSGSSTAEKTRSSV</sequence>
<evidence type="ECO:0000256" key="1">
    <source>
        <dbReference type="SAM" id="Coils"/>
    </source>
</evidence>
<dbReference type="InterPro" id="IPR027417">
    <property type="entry name" value="P-loop_NTPase"/>
</dbReference>
<evidence type="ECO:0000313" key="3">
    <source>
        <dbReference type="EMBL" id="CAH1997060.1"/>
    </source>
</evidence>
<keyword evidence="4" id="KW-1185">Reference proteome</keyword>
<name>A0A9P0PTA0_ACAOB</name>
<dbReference type="CDD" id="cd22967">
    <property type="entry name" value="DD_AK7"/>
    <property type="match status" value="1"/>
</dbReference>
<reference evidence="3" key="1">
    <citation type="submission" date="2022-03" db="EMBL/GenBank/DDBJ databases">
        <authorList>
            <person name="Sayadi A."/>
        </authorList>
    </citation>
    <scope>NUCLEOTIDE SEQUENCE</scope>
</reference>
<keyword evidence="1" id="KW-0175">Coiled coil</keyword>
<feature type="coiled-coil region" evidence="1">
    <location>
        <begin position="270"/>
        <end position="324"/>
    </location>
</feature>
<feature type="region of interest" description="Disordered" evidence="2">
    <location>
        <begin position="1"/>
        <end position="59"/>
    </location>
</feature>
<dbReference type="InterPro" id="IPR047499">
    <property type="entry name" value="DD_AK7"/>
</dbReference>
<organism evidence="3 4">
    <name type="scientific">Acanthoscelides obtectus</name>
    <name type="common">Bean weevil</name>
    <name type="synonym">Bruchus obtectus</name>
    <dbReference type="NCBI Taxonomy" id="200917"/>
    <lineage>
        <taxon>Eukaryota</taxon>
        <taxon>Metazoa</taxon>
        <taxon>Ecdysozoa</taxon>
        <taxon>Arthropoda</taxon>
        <taxon>Hexapoda</taxon>
        <taxon>Insecta</taxon>
        <taxon>Pterygota</taxon>
        <taxon>Neoptera</taxon>
        <taxon>Endopterygota</taxon>
        <taxon>Coleoptera</taxon>
        <taxon>Polyphaga</taxon>
        <taxon>Cucujiformia</taxon>
        <taxon>Chrysomeloidea</taxon>
        <taxon>Chrysomelidae</taxon>
        <taxon>Bruchinae</taxon>
        <taxon>Bruchini</taxon>
        <taxon>Acanthoscelides</taxon>
    </lineage>
</organism>
<comment type="caution">
    <text evidence="3">The sequence shown here is derived from an EMBL/GenBank/DDBJ whole genome shotgun (WGS) entry which is preliminary data.</text>
</comment>
<dbReference type="Pfam" id="PF05186">
    <property type="entry name" value="Dpy-30"/>
    <property type="match status" value="1"/>
</dbReference>